<dbReference type="RefSeq" id="WP_258424369.1">
    <property type="nucleotide sequence ID" value="NZ_JANSUY010000015.1"/>
</dbReference>
<dbReference type="EMBL" id="JANSUY010000015">
    <property type="protein sequence ID" value="MCR9016522.1"/>
    <property type="molecule type" value="Genomic_DNA"/>
</dbReference>
<proteinExistence type="predicted"/>
<accession>A0A9X2P6X0</accession>
<keyword evidence="1" id="KW-0449">Lipoprotein</keyword>
<name>A0A9X2P6X0_9BACT</name>
<evidence type="ECO:0000313" key="1">
    <source>
        <dbReference type="EMBL" id="MCR9016522.1"/>
    </source>
</evidence>
<organism evidence="1 2">
    <name type="scientific">Aquiflexum gelatinilyticum</name>
    <dbReference type="NCBI Taxonomy" id="2961943"/>
    <lineage>
        <taxon>Bacteria</taxon>
        <taxon>Pseudomonadati</taxon>
        <taxon>Bacteroidota</taxon>
        <taxon>Cytophagia</taxon>
        <taxon>Cytophagales</taxon>
        <taxon>Cyclobacteriaceae</taxon>
        <taxon>Aquiflexum</taxon>
    </lineage>
</organism>
<comment type="caution">
    <text evidence="1">The sequence shown here is derived from an EMBL/GenBank/DDBJ whole genome shotgun (WGS) entry which is preliminary data.</text>
</comment>
<reference evidence="1" key="1">
    <citation type="submission" date="2022-08" db="EMBL/GenBank/DDBJ databases">
        <authorList>
            <person name="Zhang D."/>
        </authorList>
    </citation>
    <scope>NUCLEOTIDE SEQUENCE</scope>
    <source>
        <strain evidence="1">XJ19-11</strain>
    </source>
</reference>
<dbReference type="AlphaFoldDB" id="A0A9X2P6X0"/>
<evidence type="ECO:0000313" key="2">
    <source>
        <dbReference type="Proteomes" id="UP001142175"/>
    </source>
</evidence>
<keyword evidence="2" id="KW-1185">Reference proteome</keyword>
<dbReference type="Proteomes" id="UP001142175">
    <property type="component" value="Unassembled WGS sequence"/>
</dbReference>
<protein>
    <submittedName>
        <fullName evidence="1">BF3164 family lipoprotein</fullName>
    </submittedName>
</protein>
<gene>
    <name evidence="1" type="ORF">NU887_15875</name>
</gene>
<sequence>MVNPLNFWKGLLPLLIYTVALFFGCAEKDVERHVFSLDNLPAPSKLIGTKHLYDELLIPYKIHFTGNYLIVAESKTVQNDKIHILEPLNRKYVSSKGIDGLGPGEITQVQQIEHISENDEFWIYDFERILFSKFDISDSSKLASEQVSPKRSTVFMTDATLASTNSIFGNGVDGWTKYIEMSFSGDTLAFFGNWKDILIGRQLPNGHKVENLDANLVSNIHQGVLKGNLQKRMFVKAGIIVDYFEIIDLDKQTTRTFFGPIDQIPEFTIAYSMGYQMPDYNLDNLKDQYLDSYVGKDSFFLLYSNKNFRNLTDSSEPDRIFEFNFEGKPINHFILSNFKLSSFTVDEVSRKIYGLSEDDNPNVVEFDY</sequence>